<dbReference type="InterPro" id="IPR011009">
    <property type="entry name" value="Kinase-like_dom_sf"/>
</dbReference>
<sequence>MDILNSLSFQEVREYMFNLFKALKRIHQFGIVHRDVKPSNFLYNRRLKKYALVDFGLAQGTHDTKIELLKFVQSEAQQERCSQNKSHVITGNKIPLSGPVPKELDQQSTTKASVKRPYTNAQIQIKQGKDGKEGSVGLSVQRSVFGERNFNIHSSISHESPAVKLMKQSKTVDVLSRKLATKKKAISTKVMNSGVMRKTASSCPASLTCDCYATDKVCSICLSRRQQVAPRAGTPGFRAPEVLTKCPNQTTAIDMWSAGVIFLSLLSGRYPFYKASDDLTALAQIMTIRGSRETIQAAKTFDVYEHEVYQPTPKYFIEELESLPLVTQVIIRANNGSTTSDTKILQIKYHDSKQELLEIYHCKSVLCSKEVPAQDLRKLCERLRGMDSNIPKLTSDGLQGPASHQPTFSEKTDGKASHLIQTPPGQYSGNSFKKGDNNSCGPCFDEYTTSLEGWNDVPDEAYDLLDKLLDLNPASRITAEEALLHPFFKDMSL</sequence>
<keyword evidence="9" id="KW-0132">Cell division</keyword>
<organism evidence="9 10">
    <name type="scientific">Saguinus oedipus</name>
    <name type="common">Cotton-top tamarin</name>
    <name type="synonym">Oedipomidas oedipus</name>
    <dbReference type="NCBI Taxonomy" id="9490"/>
    <lineage>
        <taxon>Eukaryota</taxon>
        <taxon>Metazoa</taxon>
        <taxon>Chordata</taxon>
        <taxon>Craniata</taxon>
        <taxon>Vertebrata</taxon>
        <taxon>Euteleostomi</taxon>
        <taxon>Mammalia</taxon>
        <taxon>Eutheria</taxon>
        <taxon>Euarchontoglires</taxon>
        <taxon>Primates</taxon>
        <taxon>Haplorrhini</taxon>
        <taxon>Platyrrhini</taxon>
        <taxon>Cebidae</taxon>
        <taxon>Callitrichinae</taxon>
        <taxon>Saguinus</taxon>
    </lineage>
</organism>
<keyword evidence="5" id="KW-0418">Kinase</keyword>
<evidence type="ECO:0000256" key="2">
    <source>
        <dbReference type="ARBA" id="ARBA00022527"/>
    </source>
</evidence>
<dbReference type="PANTHER" id="PTHR44167">
    <property type="entry name" value="OVARIAN-SPECIFIC SERINE/THREONINE-PROTEIN KINASE LOK-RELATED"/>
    <property type="match status" value="1"/>
</dbReference>
<dbReference type="SMART" id="SM00220">
    <property type="entry name" value="S_TKc"/>
    <property type="match status" value="1"/>
</dbReference>
<evidence type="ECO:0000313" key="10">
    <source>
        <dbReference type="Proteomes" id="UP001266305"/>
    </source>
</evidence>
<feature type="domain" description="Protein kinase" evidence="8">
    <location>
        <begin position="1"/>
        <end position="488"/>
    </location>
</feature>
<proteinExistence type="predicted"/>
<dbReference type="EC" id="2.7.11.1" evidence="1"/>
<keyword evidence="4" id="KW-0547">Nucleotide-binding</keyword>
<evidence type="ECO:0000256" key="6">
    <source>
        <dbReference type="ARBA" id="ARBA00022840"/>
    </source>
</evidence>
<dbReference type="InterPro" id="IPR000719">
    <property type="entry name" value="Prot_kinase_dom"/>
</dbReference>
<protein>
    <recommendedName>
        <fullName evidence="1">non-specific serine/threonine protein kinase</fullName>
        <ecNumber evidence="1">2.7.11.1</ecNumber>
    </recommendedName>
</protein>
<dbReference type="EMBL" id="JASSZA010000007">
    <property type="protein sequence ID" value="KAK2107036.1"/>
    <property type="molecule type" value="Genomic_DNA"/>
</dbReference>
<evidence type="ECO:0000313" key="9">
    <source>
        <dbReference type="EMBL" id="KAK2107036.1"/>
    </source>
</evidence>
<evidence type="ECO:0000259" key="8">
    <source>
        <dbReference type="PROSITE" id="PS50011"/>
    </source>
</evidence>
<evidence type="ECO:0000256" key="4">
    <source>
        <dbReference type="ARBA" id="ARBA00022741"/>
    </source>
</evidence>
<reference evidence="9 10" key="1">
    <citation type="submission" date="2023-05" db="EMBL/GenBank/DDBJ databases">
        <title>B98-5 Cell Line De Novo Hybrid Assembly: An Optical Mapping Approach.</title>
        <authorList>
            <person name="Kananen K."/>
            <person name="Auerbach J.A."/>
            <person name="Kautto E."/>
            <person name="Blachly J.S."/>
        </authorList>
    </citation>
    <scope>NUCLEOTIDE SEQUENCE [LARGE SCALE GENOMIC DNA]</scope>
    <source>
        <strain evidence="9">B95-8</strain>
        <tissue evidence="9">Cell line</tissue>
    </source>
</reference>
<dbReference type="Proteomes" id="UP001266305">
    <property type="component" value="Unassembled WGS sequence"/>
</dbReference>
<dbReference type="PROSITE" id="PS00108">
    <property type="entry name" value="PROTEIN_KINASE_ST"/>
    <property type="match status" value="1"/>
</dbReference>
<comment type="caution">
    <text evidence="9">The sequence shown here is derived from an EMBL/GenBank/DDBJ whole genome shotgun (WGS) entry which is preliminary data.</text>
</comment>
<keyword evidence="6" id="KW-0067">ATP-binding</keyword>
<evidence type="ECO:0000256" key="3">
    <source>
        <dbReference type="ARBA" id="ARBA00022679"/>
    </source>
</evidence>
<evidence type="ECO:0000256" key="7">
    <source>
        <dbReference type="SAM" id="MobiDB-lite"/>
    </source>
</evidence>
<evidence type="ECO:0000256" key="5">
    <source>
        <dbReference type="ARBA" id="ARBA00022777"/>
    </source>
</evidence>
<name>A0ABQ9VCC2_SAGOE</name>
<dbReference type="PANTHER" id="PTHR44167:SF23">
    <property type="entry name" value="CDC7 KINASE, ISOFORM A-RELATED"/>
    <property type="match status" value="1"/>
</dbReference>
<accession>A0ABQ9VCC2</accession>
<keyword evidence="9" id="KW-0131">Cell cycle</keyword>
<keyword evidence="2" id="KW-0723">Serine/threonine-protein kinase</keyword>
<dbReference type="PROSITE" id="PS50011">
    <property type="entry name" value="PROTEIN_KINASE_DOM"/>
    <property type="match status" value="1"/>
</dbReference>
<feature type="region of interest" description="Disordered" evidence="7">
    <location>
        <begin position="391"/>
        <end position="416"/>
    </location>
</feature>
<gene>
    <name evidence="9" type="primary">CDC7_1</name>
    <name evidence="9" type="ORF">P7K49_016550</name>
</gene>
<keyword evidence="10" id="KW-1185">Reference proteome</keyword>
<keyword evidence="3" id="KW-0808">Transferase</keyword>
<dbReference type="Gene3D" id="1.10.510.10">
    <property type="entry name" value="Transferase(Phosphotransferase) domain 1"/>
    <property type="match status" value="3"/>
</dbReference>
<evidence type="ECO:0000256" key="1">
    <source>
        <dbReference type="ARBA" id="ARBA00012513"/>
    </source>
</evidence>
<dbReference type="InterPro" id="IPR008271">
    <property type="entry name" value="Ser/Thr_kinase_AS"/>
</dbReference>
<dbReference type="GO" id="GO:0051301">
    <property type="term" value="P:cell division"/>
    <property type="evidence" value="ECO:0007669"/>
    <property type="project" value="UniProtKB-KW"/>
</dbReference>
<dbReference type="Pfam" id="PF00069">
    <property type="entry name" value="Pkinase"/>
    <property type="match status" value="2"/>
</dbReference>
<dbReference type="SUPFAM" id="SSF56112">
    <property type="entry name" value="Protein kinase-like (PK-like)"/>
    <property type="match status" value="1"/>
</dbReference>